<dbReference type="GO" id="GO:0032791">
    <property type="term" value="F:lead ion binding"/>
    <property type="evidence" value="ECO:0007669"/>
    <property type="project" value="TreeGrafter"/>
</dbReference>
<dbReference type="EMBL" id="PIQO01000001">
    <property type="protein sequence ID" value="PKR86884.1"/>
    <property type="molecule type" value="Genomic_DNA"/>
</dbReference>
<dbReference type="GO" id="GO:0010288">
    <property type="term" value="P:response to lead ion"/>
    <property type="evidence" value="ECO:0007669"/>
    <property type="project" value="TreeGrafter"/>
</dbReference>
<reference evidence="3 4" key="1">
    <citation type="submission" date="2017-11" db="EMBL/GenBank/DDBJ databases">
        <title>Bacillus camelliae sp. nov., isolated from pu'er tea.</title>
        <authorList>
            <person name="Niu L."/>
        </authorList>
    </citation>
    <scope>NUCLEOTIDE SEQUENCE [LARGE SCALE GENOMIC DNA]</scope>
    <source>
        <strain evidence="3 4">7578-1</strain>
    </source>
</reference>
<dbReference type="PANTHER" id="PTHR39168:SF1">
    <property type="entry name" value="TRANSCRIPTIONAL REGULATORY PROTEIN"/>
    <property type="match status" value="1"/>
</dbReference>
<name>A0A2N3LQQ9_9BACI</name>
<evidence type="ECO:0000259" key="2">
    <source>
        <dbReference type="PROSITE" id="PS50987"/>
    </source>
</evidence>
<dbReference type="OrthoDB" id="9797716at2"/>
<dbReference type="CDD" id="cd00090">
    <property type="entry name" value="HTH_ARSR"/>
    <property type="match status" value="1"/>
</dbReference>
<accession>A0A2N3LQQ9</accession>
<dbReference type="AlphaFoldDB" id="A0A2N3LQQ9"/>
<dbReference type="InterPro" id="IPR036388">
    <property type="entry name" value="WH-like_DNA-bd_sf"/>
</dbReference>
<comment type="caution">
    <text evidence="3">The sequence shown here is derived from an EMBL/GenBank/DDBJ whole genome shotgun (WGS) entry which is preliminary data.</text>
</comment>
<dbReference type="Pfam" id="PF12840">
    <property type="entry name" value="HTH_20"/>
    <property type="match status" value="1"/>
</dbReference>
<keyword evidence="1" id="KW-0238">DNA-binding</keyword>
<sequence length="231" mass="26298">MSISPNIAKVASLVSETSRAAILTTLLDNRFHTASELAYQAGIKQQTASFHLAKLAELNMVTIESQGRHRYYRLANSEIAQILESLLALSPPVEIKSLRQSTEMKALKSARTCYDHLAGKLGVNLTKSLLNMGYIKEDYKEFIVTENGKQFFSEFQIDIEQLKRKKRKFSLKCIDWSERHYHLGGALGNAILERMLELNWIKRHPTSRAIIITEIGSRELEVVFPSINFEK</sequence>
<evidence type="ECO:0000313" key="3">
    <source>
        <dbReference type="EMBL" id="PKR86884.1"/>
    </source>
</evidence>
<dbReference type="GO" id="GO:0003677">
    <property type="term" value="F:DNA binding"/>
    <property type="evidence" value="ECO:0007669"/>
    <property type="project" value="UniProtKB-KW"/>
</dbReference>
<keyword evidence="4" id="KW-1185">Reference proteome</keyword>
<dbReference type="PROSITE" id="PS50987">
    <property type="entry name" value="HTH_ARSR_2"/>
    <property type="match status" value="1"/>
</dbReference>
<gene>
    <name evidence="3" type="ORF">CWO92_02200</name>
</gene>
<dbReference type="PANTHER" id="PTHR39168">
    <property type="entry name" value="TRANSCRIPTIONAL REGULATOR-RELATED"/>
    <property type="match status" value="1"/>
</dbReference>
<dbReference type="SMART" id="SM00418">
    <property type="entry name" value="HTH_ARSR"/>
    <property type="match status" value="1"/>
</dbReference>
<dbReference type="GO" id="GO:0046686">
    <property type="term" value="P:response to cadmium ion"/>
    <property type="evidence" value="ECO:0007669"/>
    <property type="project" value="TreeGrafter"/>
</dbReference>
<dbReference type="GO" id="GO:0003700">
    <property type="term" value="F:DNA-binding transcription factor activity"/>
    <property type="evidence" value="ECO:0007669"/>
    <property type="project" value="InterPro"/>
</dbReference>
<feature type="domain" description="HTH arsR-type" evidence="2">
    <location>
        <begin position="1"/>
        <end position="94"/>
    </location>
</feature>
<dbReference type="InterPro" id="IPR052543">
    <property type="entry name" value="HTH_Metal-responsive_Reg"/>
</dbReference>
<dbReference type="SUPFAM" id="SSF46785">
    <property type="entry name" value="Winged helix' DNA-binding domain"/>
    <property type="match status" value="1"/>
</dbReference>
<dbReference type="GO" id="GO:0097063">
    <property type="term" value="F:cadmium ion sensor activity"/>
    <property type="evidence" value="ECO:0007669"/>
    <property type="project" value="TreeGrafter"/>
</dbReference>
<evidence type="ECO:0000256" key="1">
    <source>
        <dbReference type="ARBA" id="ARBA00023125"/>
    </source>
</evidence>
<protein>
    <submittedName>
        <fullName evidence="3">Transcriptional regulator</fullName>
    </submittedName>
</protein>
<dbReference type="InterPro" id="IPR036390">
    <property type="entry name" value="WH_DNA-bd_sf"/>
</dbReference>
<dbReference type="Gene3D" id="1.10.10.10">
    <property type="entry name" value="Winged helix-like DNA-binding domain superfamily/Winged helix DNA-binding domain"/>
    <property type="match status" value="1"/>
</dbReference>
<dbReference type="InterPro" id="IPR001845">
    <property type="entry name" value="HTH_ArsR_DNA-bd_dom"/>
</dbReference>
<dbReference type="RefSeq" id="WP_101352534.1">
    <property type="nucleotide sequence ID" value="NZ_PIQO01000001.1"/>
</dbReference>
<organism evidence="3 4">
    <name type="scientific">Heyndrickxia camelliae</name>
    <dbReference type="NCBI Taxonomy" id="1707093"/>
    <lineage>
        <taxon>Bacteria</taxon>
        <taxon>Bacillati</taxon>
        <taxon>Bacillota</taxon>
        <taxon>Bacilli</taxon>
        <taxon>Bacillales</taxon>
        <taxon>Bacillaceae</taxon>
        <taxon>Heyndrickxia</taxon>
    </lineage>
</organism>
<proteinExistence type="predicted"/>
<dbReference type="InterPro" id="IPR011991">
    <property type="entry name" value="ArsR-like_HTH"/>
</dbReference>
<evidence type="ECO:0000313" key="4">
    <source>
        <dbReference type="Proteomes" id="UP000233440"/>
    </source>
</evidence>
<dbReference type="Proteomes" id="UP000233440">
    <property type="component" value="Unassembled WGS sequence"/>
</dbReference>